<dbReference type="AlphaFoldDB" id="E1QQM5"/>
<comment type="catalytic activity">
    <reaction evidence="13 14 15">
        <text>ATP + H2O = ADP + phosphate + H(+)</text>
        <dbReference type="Rhea" id="RHEA:13065"/>
        <dbReference type="ChEBI" id="CHEBI:15377"/>
        <dbReference type="ChEBI" id="CHEBI:15378"/>
        <dbReference type="ChEBI" id="CHEBI:30616"/>
        <dbReference type="ChEBI" id="CHEBI:43474"/>
        <dbReference type="ChEBI" id="CHEBI:456216"/>
    </reaction>
</comment>
<dbReference type="GO" id="GO:0005524">
    <property type="term" value="F:ATP binding"/>
    <property type="evidence" value="ECO:0007669"/>
    <property type="project" value="UniProtKB-UniRule"/>
</dbReference>
<dbReference type="InterPro" id="IPR013497">
    <property type="entry name" value="Topo_IA_cen"/>
</dbReference>
<feature type="binding site" evidence="14">
    <location>
        <position position="90"/>
    </location>
    <ligand>
        <name>ATP</name>
        <dbReference type="ChEBI" id="CHEBI:30616"/>
    </ligand>
</feature>
<comment type="function">
    <text evidence="14">Modifies the topological state of DNA by introducing positive supercoils in an ATP-dependent process, increasing the linking number in steps of +1. Binds to single-stranded DNA, transiently cleaves and then rejoins the ends, introducing a positive supercoil in the process. The scissile phosphodiester is attacked by the catalytic tyrosine of the enzyme, resulting in the formation of a DNA-(5'-phosphotyrosyl)-enzyme intermediate. Probably involved in rewinding DNA strands in regions of the chromosome that have opened up to allow replication, transcription, DNA repair and/or for DNA protection.</text>
</comment>
<evidence type="ECO:0000313" key="22">
    <source>
        <dbReference type="Proteomes" id="UP000006681"/>
    </source>
</evidence>
<dbReference type="InterPro" id="IPR014001">
    <property type="entry name" value="Helicase_ATP-bd"/>
</dbReference>
<keyword evidence="14" id="KW-0378">Hydrolase</keyword>
<dbReference type="GO" id="GO:0008270">
    <property type="term" value="F:zinc ion binding"/>
    <property type="evidence" value="ECO:0007669"/>
    <property type="project" value="UniProtKB-UniRule"/>
</dbReference>
<dbReference type="RefSeq" id="WP_013337362.1">
    <property type="nucleotide sequence ID" value="NC_014537.1"/>
</dbReference>
<keyword evidence="11 14" id="KW-0413">Isomerase</keyword>
<reference evidence="22" key="2">
    <citation type="journal article" date="2010" name="Stand. Genomic Sci.">
        <title>Complete genome sequence of Vulcanisaeta distributa type strain (IC-017T).</title>
        <authorList>
            <person name="Mavromatis K."/>
            <person name="Sikorski J."/>
            <person name="Pabst E."/>
            <person name="Teshima H."/>
            <person name="Lapidus A."/>
            <person name="Lucas S."/>
            <person name="Nolan M."/>
            <person name="Glavina Del Rio T."/>
            <person name="Cheng J."/>
            <person name="Bruce D."/>
            <person name="Goodwin L."/>
            <person name="Pitluck S."/>
            <person name="Liolios K."/>
            <person name="Ivanova N."/>
            <person name="Mikhailova N."/>
            <person name="Pati A."/>
            <person name="Chen A."/>
            <person name="Palaniappan K."/>
            <person name="Land M."/>
            <person name="Hauser L."/>
            <person name="Chang Y."/>
            <person name="Jeffries C."/>
            <person name="Rohde M."/>
            <person name="Spring S."/>
            <person name="Goker M."/>
            <person name="Wirth R."/>
            <person name="Woyke T."/>
            <person name="Bristow J."/>
            <person name="Eisen J."/>
            <person name="Markowitz V."/>
            <person name="Hugenholtz P."/>
            <person name="Klenk H."/>
            <person name="Kyrpides N."/>
        </authorList>
    </citation>
    <scope>NUCLEOTIDE SEQUENCE [LARGE SCALE GENOMIC DNA]</scope>
    <source>
        <strain evidence="22">DSM 14429 / JCM 11212 / NBRC 100878 / IC-017</strain>
    </source>
</reference>
<dbReference type="SMART" id="SM00493">
    <property type="entry name" value="TOPRIM"/>
    <property type="match status" value="1"/>
</dbReference>
<evidence type="ECO:0000256" key="7">
    <source>
        <dbReference type="ARBA" id="ARBA00022833"/>
    </source>
</evidence>
<evidence type="ECO:0000256" key="8">
    <source>
        <dbReference type="ARBA" id="ARBA00022840"/>
    </source>
</evidence>
<accession>E1QQM5</accession>
<dbReference type="GO" id="GO:0160097">
    <property type="term" value="F:reverse gyrase activity"/>
    <property type="evidence" value="ECO:0007669"/>
    <property type="project" value="UniProtKB-UniRule"/>
</dbReference>
<dbReference type="InterPro" id="IPR023405">
    <property type="entry name" value="Topo_IA_core_domain"/>
</dbReference>
<dbReference type="NCBIfam" id="TIGR01054">
    <property type="entry name" value="rgy"/>
    <property type="match status" value="1"/>
</dbReference>
<dbReference type="PANTHER" id="PTHR43505">
    <property type="entry name" value="REVERSE GYRASE"/>
    <property type="match status" value="1"/>
</dbReference>
<comment type="miscellaneous">
    <text evidence="14">This enzyme is the only unique feature of hyperthermophilic bacteria/archaea known and seems to be essential for adaptation to life at high temperatures. It may play a role in stabilization of DNA at high temperatures.</text>
</comment>
<dbReference type="eggNOG" id="arCOG01526">
    <property type="taxonomic scope" value="Archaea"/>
</dbReference>
<dbReference type="SMART" id="SM00487">
    <property type="entry name" value="DEXDc"/>
    <property type="match status" value="1"/>
</dbReference>
<dbReference type="GO" id="GO:0006260">
    <property type="term" value="P:DNA replication"/>
    <property type="evidence" value="ECO:0007669"/>
    <property type="project" value="UniProtKB-UniRule"/>
</dbReference>
<feature type="domain" description="RG N-terminal-type" evidence="19">
    <location>
        <begin position="3"/>
        <end position="44"/>
    </location>
</feature>
<dbReference type="CDD" id="cd00186">
    <property type="entry name" value="TOP1Ac"/>
    <property type="match status" value="1"/>
</dbReference>
<gene>
    <name evidence="14" type="primary">rgy</name>
    <name evidence="21" type="ordered locus">Vdis_2269</name>
</gene>
<dbReference type="Gene3D" id="3.40.50.300">
    <property type="entry name" value="P-loop containing nucleotide triphosphate hydrolases"/>
    <property type="match status" value="3"/>
</dbReference>
<dbReference type="PRINTS" id="PR00417">
    <property type="entry name" value="PRTPISMRASEI"/>
</dbReference>
<evidence type="ECO:0000256" key="16">
    <source>
        <dbReference type="SAM" id="Coils"/>
    </source>
</evidence>
<keyword evidence="3 14" id="KW-0963">Cytoplasm</keyword>
<dbReference type="EMBL" id="CP002100">
    <property type="protein sequence ID" value="ADN51637.1"/>
    <property type="molecule type" value="Genomic_DNA"/>
</dbReference>
<evidence type="ECO:0000256" key="2">
    <source>
        <dbReference type="ARBA" id="ARBA00011245"/>
    </source>
</evidence>
<dbReference type="Gene3D" id="1.10.290.10">
    <property type="entry name" value="Topoisomerase I, domain 4"/>
    <property type="match status" value="1"/>
</dbReference>
<feature type="domain" description="Helicase ATP-binding" evidence="18">
    <location>
        <begin position="94"/>
        <end position="254"/>
    </location>
</feature>
<organism evidence="21 22">
    <name type="scientific">Vulcanisaeta distributa (strain DSM 14429 / JCM 11212 / NBRC 100878 / IC-017)</name>
    <dbReference type="NCBI Taxonomy" id="572478"/>
    <lineage>
        <taxon>Archaea</taxon>
        <taxon>Thermoproteota</taxon>
        <taxon>Thermoprotei</taxon>
        <taxon>Thermoproteales</taxon>
        <taxon>Thermoproteaceae</taxon>
        <taxon>Vulcanisaeta</taxon>
    </lineage>
</organism>
<evidence type="ECO:0000313" key="21">
    <source>
        <dbReference type="EMBL" id="ADN51637.1"/>
    </source>
</evidence>
<dbReference type="SUPFAM" id="SSF56712">
    <property type="entry name" value="Prokaryotic type I DNA topoisomerase"/>
    <property type="match status" value="1"/>
</dbReference>
<feature type="active site" description="O-(5'-phospho-DNA)-tyrosine intermediate" evidence="14">
    <location>
        <position position="986"/>
    </location>
</feature>
<keyword evidence="5 14" id="KW-0547">Nucleotide-binding</keyword>
<dbReference type="SMART" id="SM00436">
    <property type="entry name" value="TOP1Bc"/>
    <property type="match status" value="1"/>
</dbReference>
<dbReference type="HOGENOM" id="CLU_002886_0_0_2"/>
<evidence type="ECO:0000256" key="10">
    <source>
        <dbReference type="ARBA" id="ARBA00023125"/>
    </source>
</evidence>
<dbReference type="STRING" id="572478.Vdis_2269"/>
<feature type="region of interest" description="Topoisomerase I" evidence="14">
    <location>
        <begin position="638"/>
        <end position="1263"/>
    </location>
</feature>
<dbReference type="PROSITE" id="PS50880">
    <property type="entry name" value="TOPRIM"/>
    <property type="match status" value="1"/>
</dbReference>
<comment type="similarity">
    <text evidence="12 14">In the N-terminal section; belongs to the DEAD box helicase family. DDVD subfamily.</text>
</comment>
<dbReference type="KEGG" id="vdi:Vdis_2269"/>
<proteinExistence type="inferred from homology"/>
<dbReference type="CDD" id="cd17924">
    <property type="entry name" value="DDXDc_reverse_gyrase"/>
    <property type="match status" value="1"/>
</dbReference>
<dbReference type="HAMAP" id="MF_01125">
    <property type="entry name" value="Reverse_gyrase"/>
    <property type="match status" value="1"/>
</dbReference>
<keyword evidence="7 14" id="KW-0862">Zinc</keyword>
<dbReference type="InterPro" id="IPR011545">
    <property type="entry name" value="DEAD/DEAH_box_helicase_dom"/>
</dbReference>
<keyword evidence="10 14" id="KW-0238">DNA-binding</keyword>
<evidence type="ECO:0000256" key="14">
    <source>
        <dbReference type="HAMAP-Rule" id="MF_01125"/>
    </source>
</evidence>
<dbReference type="Gene3D" id="2.60.510.20">
    <property type="match status" value="1"/>
</dbReference>
<dbReference type="Pfam" id="PF01131">
    <property type="entry name" value="Topoisom_bac"/>
    <property type="match status" value="1"/>
</dbReference>
<dbReference type="OrthoDB" id="30963at2157"/>
<keyword evidence="16" id="KW-0175">Coiled coil</keyword>
<dbReference type="EC" id="5.6.2.-" evidence="14"/>
<dbReference type="InterPro" id="IPR003601">
    <property type="entry name" value="Topo_IA_2"/>
</dbReference>
<feature type="coiled-coil region" evidence="16">
    <location>
        <begin position="260"/>
        <end position="287"/>
    </location>
</feature>
<protein>
    <recommendedName>
        <fullName evidence="14 15">Reverse gyrase</fullName>
        <ecNumber evidence="14">5.6.2.-</ecNumber>
    </recommendedName>
</protein>
<dbReference type="Gene3D" id="3.40.50.140">
    <property type="match status" value="1"/>
</dbReference>
<dbReference type="InterPro" id="IPR027417">
    <property type="entry name" value="P-loop_NTPase"/>
</dbReference>
<dbReference type="InterPro" id="IPR003593">
    <property type="entry name" value="AAA+_ATPase"/>
</dbReference>
<evidence type="ECO:0000256" key="12">
    <source>
        <dbReference type="ARBA" id="ARBA00043976"/>
    </source>
</evidence>
<evidence type="ECO:0000256" key="3">
    <source>
        <dbReference type="ARBA" id="ARBA00022490"/>
    </source>
</evidence>
<dbReference type="InterPro" id="IPR006171">
    <property type="entry name" value="TOPRIM_dom"/>
</dbReference>
<dbReference type="GO" id="GO:0016887">
    <property type="term" value="F:ATP hydrolysis activity"/>
    <property type="evidence" value="ECO:0007669"/>
    <property type="project" value="RHEA"/>
</dbReference>
<evidence type="ECO:0000259" key="19">
    <source>
        <dbReference type="PROSITE" id="PS52036"/>
    </source>
</evidence>
<keyword evidence="6 14" id="KW-0863">Zinc-finger</keyword>
<dbReference type="SMART" id="SM00382">
    <property type="entry name" value="AAA"/>
    <property type="match status" value="1"/>
</dbReference>
<dbReference type="Proteomes" id="UP000006681">
    <property type="component" value="Chromosome"/>
</dbReference>
<comment type="subcellular location">
    <subcellularLocation>
        <location evidence="1 14">Cytoplasm</location>
    </subcellularLocation>
</comment>
<keyword evidence="8 14" id="KW-0067">ATP-binding</keyword>
<name>E1QQM5_VULDI</name>
<dbReference type="InterPro" id="IPR003602">
    <property type="entry name" value="Topo_IA_DNA-bd_dom"/>
</dbReference>
<dbReference type="SMART" id="SM00437">
    <property type="entry name" value="TOP1Ac"/>
    <property type="match status" value="1"/>
</dbReference>
<keyword evidence="9 14" id="KW-0799">Topoisomerase</keyword>
<evidence type="ECO:0000259" key="20">
    <source>
        <dbReference type="PROSITE" id="PS52039"/>
    </source>
</evidence>
<reference evidence="21 22" key="1">
    <citation type="journal article" date="2010" name="Stand. Genomic Sci.">
        <title>Complete genome sequence of Vulcanisaeta distributa type strain (IC-017).</title>
        <authorList>
            <person name="Mavromatis K."/>
            <person name="Sikorski J."/>
            <person name="Pabst E."/>
            <person name="Teshima H."/>
            <person name="Lapidus A."/>
            <person name="Lucas S."/>
            <person name="Nolan M."/>
            <person name="Glavina Del Rio T."/>
            <person name="Cheng J.F."/>
            <person name="Bruce D."/>
            <person name="Goodwin L."/>
            <person name="Pitluck S."/>
            <person name="Liolios K."/>
            <person name="Ivanova N."/>
            <person name="Mikhailova N."/>
            <person name="Pati A."/>
            <person name="Chen A."/>
            <person name="Palaniappan K."/>
            <person name="Land M."/>
            <person name="Hauser L."/>
            <person name="Chang Y.J."/>
            <person name="Jeffries C.D."/>
            <person name="Rohde M."/>
            <person name="Spring S."/>
            <person name="Goker M."/>
            <person name="Wirth R."/>
            <person name="Woyke T."/>
            <person name="Bristow J."/>
            <person name="Eisen J.A."/>
            <person name="Markowitz V."/>
            <person name="Hugenholtz P."/>
            <person name="Klenk H.P."/>
            <person name="Kyrpides N.C."/>
        </authorList>
    </citation>
    <scope>NUCLEOTIDE SEQUENCE [LARGE SCALE GENOMIC DNA]</scope>
    <source>
        <strain evidence="22">DSM 14429 / JCM 11212 / NBRC 100878 / IC-017</strain>
    </source>
</reference>
<dbReference type="GO" id="GO:0008094">
    <property type="term" value="F:ATP-dependent activity, acting on DNA"/>
    <property type="evidence" value="ECO:0007669"/>
    <property type="project" value="UniProtKB-UniRule"/>
</dbReference>
<dbReference type="Gene3D" id="1.10.460.10">
    <property type="entry name" value="Topoisomerase I, domain 2"/>
    <property type="match status" value="1"/>
</dbReference>
<dbReference type="PANTHER" id="PTHR43505:SF1">
    <property type="entry name" value="REVERSE GYRASE"/>
    <property type="match status" value="1"/>
</dbReference>
<keyword evidence="22" id="KW-1185">Reference proteome</keyword>
<evidence type="ECO:0000256" key="5">
    <source>
        <dbReference type="ARBA" id="ARBA00022741"/>
    </source>
</evidence>
<evidence type="ECO:0000259" key="17">
    <source>
        <dbReference type="PROSITE" id="PS50880"/>
    </source>
</evidence>
<dbReference type="Pfam" id="PF17915">
    <property type="entry name" value="zf_Rg"/>
    <property type="match status" value="1"/>
</dbReference>
<comment type="domain">
    <text evidence="14">Introduction of positive supercoils requires the cooperation of both domains. The helicase-like domain probably does not directly unwind DNA, but more likely acts by driving ATP-dependent conformational changes within the whole enzyme. A beta hairpin in the 'latch' region of the N-terminal domain plays a regulatory role in the enzyme, repressing topoisomerase activity in the absence of ATP and preventing the enzyme from acting as an ATP-independent relaxing enzyme; it also helps to coordinate nucleotide hydrolysis by the ATPase domain with the supercoiling activity of the topoisomerase domain.</text>
</comment>
<dbReference type="Pfam" id="PF00270">
    <property type="entry name" value="DEAD"/>
    <property type="match status" value="1"/>
</dbReference>
<evidence type="ECO:0000259" key="18">
    <source>
        <dbReference type="PROSITE" id="PS51192"/>
    </source>
</evidence>
<evidence type="ECO:0000256" key="13">
    <source>
        <dbReference type="ARBA" id="ARBA00049360"/>
    </source>
</evidence>
<comment type="function">
    <text evidence="15">Modifies the topological state of DNA by introducing positive supercoils in an ATP-dependent process, increasing the linking number in steps of +1. Binds to single-stranded DNA, transiently cleaves and then rejoins the ends, introducing a positive supercoil in the process. The scissile phosphodiester is attacked by the catalytic tyrosine of the enzyme, resulting in the formation of a DNA-(5'-phosphotyrosyl)-enzyme intermediate. Involved in rewinding DNA strands in regions of the chromosome that have opened up to allow replication, transcription, DNA repair and/or for DNA protection.</text>
</comment>
<sequence length="1263" mass="142912">MEKQPLVIYRRACPNCGGDITSDRLASGLPCHRCLPDVPKKVASTIEVLNMLEKLGTINRLRSLANLVNEYNEFADMFRKIIGTNMWGAQRLWARRIIKGKSFAIVAPTGSGKTTFGMIASLYVALKRRGRVLIVVPTSTLAYDVHRRLSDYVNKMGVNVRIVMASSILSKQELTEAMKTIEDGNFDILIVTNAFLPRHMDLLSRYRFSLIFVDDVDSVLKASSKNIDRLLLLLGINEEALRKALTVVDLMKKLRKAIRFRASEEEINKIREDIKRLNAELTNYIKSNNIGILIASGALTRMRRTARLFLFREFLGFETGGRAEGLRNVVDVYVRPRDSLISTAVDIVKRLGSGGIIYVPPDLRDIVDELLEALNKNGVKAASYLKPSKSLLNDFVEGKIDVLIGLATSRSSLVRGIDLPQRIAYVVFVGVPRMRFRLRLEEFTPIRYLMFLFTIRNVVPQYLRNDIDRVVARLRNLTALNQEQINNLLKAIEENKELSGFDKYAADVIKEAVDLVNKLLSDPNIRKAIEQSNEVGLEYRGGELYVIIPDVTTYIQGSGRTSRLYVGGVSQGLSVLIVDNEKVFNGLIRNLRYRLEDVKIQDINEVNIDDLMKRIRSERDLIRNIMLGKIPNQFLEKDPLRTAFVIVESPTKARTIASFFGVPTRRNVGPLIIYEATLGNLYLLITATKGHMWDLIPAGPADVKELAPALRAGKIIDYYGILKTGNNFVPIYGTIKRCPVGGETYTEDVDVCKIHGVKLVDAMDIVNAIRDIATEVDQVMIGTDPDAEGEKIAWDVYMMLRPYVSNIVRIEFHEVTKKAIIDAITNPRAISLSMVGAQLVRRIEDRWIGFGLSQIVQEKFGRRTLSAGRVQTPVLGWIIERYDESRRDKVYSVTMTLSNGVKVRLNIPPDKEELIKALKAMHRNKSTDVEVKVRVTKVGEEEEELNPAPPYTTDALLRDSANILGLSVEQTMAIAQELFESGLITYHRTDSTRVSTVGIGIAKEYISERVGADYFVGRAWGGKEIGAHECIRPTRPIDSDDLRNLINTGLLQLAIRVTANHLKVYDLIFRRFMASQMRSARVLKEKLRISIYLNGANVHEEEVERVSKILEPGFTKVWGYIEGREYQELMPGEYGITSIDYIKKVSRTPPLREGDIIAMMKERGIGRPSTYAKIVDVILKRRYALVVGRRTRYVVPTNLGRQVYKFLTEENKEFSDLVSEERTRIVERHMDDVEVGERDYMDVLNELFNEAVSKGILKENVIT</sequence>
<dbReference type="InterPro" id="IPR040569">
    <property type="entry name" value="Znf_Rg"/>
</dbReference>
<dbReference type="InterPro" id="IPR013824">
    <property type="entry name" value="Topo_IA_cen_sub1"/>
</dbReference>
<dbReference type="GO" id="GO:0005737">
    <property type="term" value="C:cytoplasm"/>
    <property type="evidence" value="ECO:0007669"/>
    <property type="project" value="UniProtKB-SubCell"/>
</dbReference>
<dbReference type="PROSITE" id="PS51192">
    <property type="entry name" value="HELICASE_ATP_BIND_1"/>
    <property type="match status" value="1"/>
</dbReference>
<dbReference type="InterPro" id="IPR013826">
    <property type="entry name" value="Topo_IA_cen_sub3"/>
</dbReference>
<evidence type="ECO:0000256" key="1">
    <source>
        <dbReference type="ARBA" id="ARBA00004496"/>
    </source>
</evidence>
<evidence type="ECO:0000256" key="9">
    <source>
        <dbReference type="ARBA" id="ARBA00023029"/>
    </source>
</evidence>
<evidence type="ECO:0000256" key="15">
    <source>
        <dbReference type="RuleBase" id="RU004026"/>
    </source>
</evidence>
<dbReference type="PROSITE" id="PS52039">
    <property type="entry name" value="TOPO_IA_2"/>
    <property type="match status" value="1"/>
</dbReference>
<feature type="domain" description="Toprim" evidence="17">
    <location>
        <begin position="642"/>
        <end position="815"/>
    </location>
</feature>
<comment type="similarity">
    <text evidence="14">In the C-terminal section; belongs to the type IA topoisomerase family.</text>
</comment>
<comment type="cofactor">
    <cofactor evidence="14">
        <name>Zn(2+)</name>
        <dbReference type="ChEBI" id="CHEBI:29105"/>
    </cofactor>
    <text evidence="14">Binds 1 or 2 zinc ions per subunit.</text>
</comment>
<evidence type="ECO:0000256" key="11">
    <source>
        <dbReference type="ARBA" id="ARBA00023235"/>
    </source>
</evidence>
<dbReference type="Pfam" id="PF01751">
    <property type="entry name" value="Toprim"/>
    <property type="match status" value="1"/>
</dbReference>
<keyword evidence="4 14" id="KW-0479">Metal-binding</keyword>
<feature type="domain" description="Topo IA-type catalytic" evidence="20">
    <location>
        <begin position="831"/>
        <end position="1257"/>
    </location>
</feature>
<evidence type="ECO:0000256" key="4">
    <source>
        <dbReference type="ARBA" id="ARBA00022723"/>
    </source>
</evidence>
<dbReference type="CDD" id="cd18798">
    <property type="entry name" value="SF2_C_reverse_gyrase"/>
    <property type="match status" value="1"/>
</dbReference>
<dbReference type="SUPFAM" id="SSF52540">
    <property type="entry name" value="P-loop containing nucleoside triphosphate hydrolases"/>
    <property type="match status" value="2"/>
</dbReference>
<dbReference type="InterPro" id="IPR005736">
    <property type="entry name" value="Reverse_gyrase"/>
</dbReference>
<evidence type="ECO:0000256" key="6">
    <source>
        <dbReference type="ARBA" id="ARBA00022771"/>
    </source>
</evidence>
<dbReference type="GO" id="GO:0006265">
    <property type="term" value="P:DNA topological change"/>
    <property type="evidence" value="ECO:0007669"/>
    <property type="project" value="UniProtKB-UniRule"/>
</dbReference>
<comment type="subunit">
    <text evidence="2 14">Monomer.</text>
</comment>
<dbReference type="GeneID" id="9753224"/>
<dbReference type="GO" id="GO:0003677">
    <property type="term" value="F:DNA binding"/>
    <property type="evidence" value="ECO:0007669"/>
    <property type="project" value="UniProtKB-UniRule"/>
</dbReference>
<dbReference type="PROSITE" id="PS52036">
    <property type="entry name" value="ZF_RG_N"/>
    <property type="match status" value="1"/>
</dbReference>